<sequence length="255" mass="26391">MTIWNRRTIRLLAFHAPLLPLLASCSRPQAVDVPADPPAVVLAPTPGAVASAPESMPTPAQPPAPIPAFVFPSDLTGQALPRVVAPQIPVKLPGASFGTEPKPRPVPAKILDPEIRSSLRYALPPILPAKSTAMKPAAPPDKVPVNFGAGASVPPKPVLPVTAVVTERARDVNVPPPAPLLGRPPGDRVPFDDPTSELGNATIVAGGEKVPLGVSGFLRITLPDPFELGAQVKPNVPPAAEPSAAPVTINPQRVK</sequence>
<proteinExistence type="predicted"/>
<organism evidence="3 4">
    <name type="scientific">Gemmata palustris</name>
    <dbReference type="NCBI Taxonomy" id="2822762"/>
    <lineage>
        <taxon>Bacteria</taxon>
        <taxon>Pseudomonadati</taxon>
        <taxon>Planctomycetota</taxon>
        <taxon>Planctomycetia</taxon>
        <taxon>Gemmatales</taxon>
        <taxon>Gemmataceae</taxon>
        <taxon>Gemmata</taxon>
    </lineage>
</organism>
<dbReference type="PROSITE" id="PS51257">
    <property type="entry name" value="PROKAR_LIPOPROTEIN"/>
    <property type="match status" value="1"/>
</dbReference>
<keyword evidence="4" id="KW-1185">Reference proteome</keyword>
<dbReference type="EMBL" id="JAGKQQ010000001">
    <property type="protein sequence ID" value="MBP3959142.1"/>
    <property type="molecule type" value="Genomic_DNA"/>
</dbReference>
<comment type="caution">
    <text evidence="3">The sequence shown here is derived from an EMBL/GenBank/DDBJ whole genome shotgun (WGS) entry which is preliminary data.</text>
</comment>
<name>A0ABS5C0H2_9BACT</name>
<feature type="chain" id="PRO_5047368960" evidence="2">
    <location>
        <begin position="31"/>
        <end position="255"/>
    </location>
</feature>
<accession>A0ABS5C0H2</accession>
<gene>
    <name evidence="3" type="ORF">J8F10_28185</name>
</gene>
<dbReference type="RefSeq" id="WP_210659687.1">
    <property type="nucleotide sequence ID" value="NZ_JAGKQQ010000001.1"/>
</dbReference>
<feature type="region of interest" description="Disordered" evidence="1">
    <location>
        <begin position="231"/>
        <end position="255"/>
    </location>
</feature>
<evidence type="ECO:0000256" key="2">
    <source>
        <dbReference type="SAM" id="SignalP"/>
    </source>
</evidence>
<feature type="signal peptide" evidence="2">
    <location>
        <begin position="1"/>
        <end position="30"/>
    </location>
</feature>
<evidence type="ECO:0000256" key="1">
    <source>
        <dbReference type="SAM" id="MobiDB-lite"/>
    </source>
</evidence>
<reference evidence="3 4" key="1">
    <citation type="submission" date="2021-04" db="EMBL/GenBank/DDBJ databases">
        <authorList>
            <person name="Ivanova A."/>
        </authorList>
    </citation>
    <scope>NUCLEOTIDE SEQUENCE [LARGE SCALE GENOMIC DNA]</scope>
    <source>
        <strain evidence="3 4">G18</strain>
    </source>
</reference>
<protein>
    <submittedName>
        <fullName evidence="3">Uncharacterized protein</fullName>
    </submittedName>
</protein>
<keyword evidence="2" id="KW-0732">Signal</keyword>
<evidence type="ECO:0000313" key="3">
    <source>
        <dbReference type="EMBL" id="MBP3959142.1"/>
    </source>
</evidence>
<evidence type="ECO:0000313" key="4">
    <source>
        <dbReference type="Proteomes" id="UP000676565"/>
    </source>
</evidence>
<dbReference type="Proteomes" id="UP000676565">
    <property type="component" value="Unassembled WGS sequence"/>
</dbReference>